<dbReference type="GO" id="GO:0008422">
    <property type="term" value="F:beta-glucosidase activity"/>
    <property type="evidence" value="ECO:0007669"/>
    <property type="project" value="TreeGrafter"/>
</dbReference>
<proteinExistence type="inferred from homology"/>
<keyword evidence="2" id="KW-0378">Hydrolase</keyword>
<dbReference type="GO" id="GO:0005829">
    <property type="term" value="C:cytosol"/>
    <property type="evidence" value="ECO:0007669"/>
    <property type="project" value="TreeGrafter"/>
</dbReference>
<dbReference type="RefSeq" id="WP_023026175.1">
    <property type="nucleotide sequence ID" value="NZ_CP022432.1"/>
</dbReference>
<dbReference type="PANTHER" id="PTHR10353:SF122">
    <property type="entry name" value="6-PHOSPHO-BETA-GLUCOSIDASE ASCB-RELATED"/>
    <property type="match status" value="1"/>
</dbReference>
<dbReference type="FunFam" id="3.20.20.80:FF:000004">
    <property type="entry name" value="Beta-glucosidase 6-phospho-beta-glucosidase"/>
    <property type="match status" value="1"/>
</dbReference>
<sequence>MNKFPKDFLWGAATSAYQVEGGIYQGGKVPSSMDPSSKKHANKEITDFSVAADHYNHWKEDVALMAEMGFKSYRFSISWPRIIKDKEGNINQEGIDFYNNLLDELIKNNIEPVVTIFHFDIPMFVEDDGGLESKKVYKHYERYCSVLFKNFGSKVKYWLTVNELNVMVLVSQIINTNKEKSSSNEWQVMHNMNVVQAKAILMCREMCPGVKIGPAPNISVNYPASCKPEDFTAKLNMDLLRNWVYLDILCRGSYSKKFLKYLEENNKQIKTTEEEMELFKVAKPDFIAINYYSSGTVEAINSSNGDDGATNNDQQSGFAFKGFAKSVKNPNLQKTQFGWEIDPIGFRNTLREVWERYQLPIMVTENGIGAKDVLTEDGKVHDDYRIDYYKKHIHQMGLAIEDGVEMIGYMPWSAIDLVSTHEGISKRYGFIYVNRDEFDLKDMKRIRKDSFYWYKELIKNNGDYNE</sequence>
<dbReference type="InterPro" id="IPR017853">
    <property type="entry name" value="GH"/>
</dbReference>
<name>A0AAD0HSF3_MESFO</name>
<dbReference type="InterPro" id="IPR033132">
    <property type="entry name" value="GH_1_N_CS"/>
</dbReference>
<dbReference type="AlphaFoldDB" id="A0AAD0HSF3"/>
<dbReference type="PRINTS" id="PR00131">
    <property type="entry name" value="GLHYDRLASE1"/>
</dbReference>
<dbReference type="PROSITE" id="PS00653">
    <property type="entry name" value="GLYCOSYL_HYDROL_F1_2"/>
    <property type="match status" value="1"/>
</dbReference>
<protein>
    <submittedName>
        <fullName evidence="5">Beta-glucosidase</fullName>
    </submittedName>
</protein>
<dbReference type="SUPFAM" id="SSF51445">
    <property type="entry name" value="(Trans)glycosidases"/>
    <property type="match status" value="1"/>
</dbReference>
<evidence type="ECO:0000256" key="3">
    <source>
        <dbReference type="ARBA" id="ARBA00023295"/>
    </source>
</evidence>
<organism evidence="5 6">
    <name type="scientific">Mesoplasma florum</name>
    <name type="common">Acholeplasma florum</name>
    <dbReference type="NCBI Taxonomy" id="2151"/>
    <lineage>
        <taxon>Bacteria</taxon>
        <taxon>Bacillati</taxon>
        <taxon>Mycoplasmatota</taxon>
        <taxon>Mollicutes</taxon>
        <taxon>Entomoplasmatales</taxon>
        <taxon>Entomoplasmataceae</taxon>
        <taxon>Mesoplasma</taxon>
    </lineage>
</organism>
<dbReference type="Gene3D" id="3.20.20.80">
    <property type="entry name" value="Glycosidases"/>
    <property type="match status" value="1"/>
</dbReference>
<evidence type="ECO:0000313" key="5">
    <source>
        <dbReference type="EMBL" id="AVN66066.1"/>
    </source>
</evidence>
<keyword evidence="3" id="KW-0326">Glycosidase</keyword>
<reference evidence="5 6" key="1">
    <citation type="submission" date="2017-07" db="EMBL/GenBank/DDBJ databases">
        <title>Comparative genomic analysis of Mesoplasma florum.</title>
        <authorList>
            <person name="Baby V."/>
            <person name="Lachance J.-C."/>
            <person name="Gagnon J."/>
            <person name="Lucier J.-F."/>
            <person name="Matteau D."/>
            <person name="Knight T.F."/>
            <person name="Rodrigue S."/>
        </authorList>
    </citation>
    <scope>NUCLEOTIDE SEQUENCE [LARGE SCALE GENOMIC DNA]</scope>
    <source>
        <strain evidence="5 6">W12</strain>
    </source>
</reference>
<dbReference type="GO" id="GO:0016052">
    <property type="term" value="P:carbohydrate catabolic process"/>
    <property type="evidence" value="ECO:0007669"/>
    <property type="project" value="TreeGrafter"/>
</dbReference>
<gene>
    <name evidence="5" type="ORF">MflW12_6610</name>
</gene>
<evidence type="ECO:0000256" key="1">
    <source>
        <dbReference type="ARBA" id="ARBA00010838"/>
    </source>
</evidence>
<evidence type="ECO:0000256" key="4">
    <source>
        <dbReference type="RuleBase" id="RU003690"/>
    </source>
</evidence>
<dbReference type="EMBL" id="CP022432">
    <property type="protein sequence ID" value="AVN66066.1"/>
    <property type="molecule type" value="Genomic_DNA"/>
</dbReference>
<dbReference type="Pfam" id="PF00232">
    <property type="entry name" value="Glyco_hydro_1"/>
    <property type="match status" value="1"/>
</dbReference>
<evidence type="ECO:0000256" key="2">
    <source>
        <dbReference type="ARBA" id="ARBA00022801"/>
    </source>
</evidence>
<dbReference type="Proteomes" id="UP000237990">
    <property type="component" value="Chromosome"/>
</dbReference>
<accession>A0AAD0HSF3</accession>
<dbReference type="PANTHER" id="PTHR10353">
    <property type="entry name" value="GLYCOSYL HYDROLASE"/>
    <property type="match status" value="1"/>
</dbReference>
<evidence type="ECO:0000313" key="6">
    <source>
        <dbReference type="Proteomes" id="UP000237990"/>
    </source>
</evidence>
<dbReference type="InterPro" id="IPR001360">
    <property type="entry name" value="Glyco_hydro_1"/>
</dbReference>
<comment type="similarity">
    <text evidence="1 4">Belongs to the glycosyl hydrolase 1 family.</text>
</comment>